<keyword evidence="3" id="KW-0732">Signal</keyword>
<proteinExistence type="predicted"/>
<evidence type="ECO:0000256" key="2">
    <source>
        <dbReference type="ARBA" id="ARBA00022704"/>
    </source>
</evidence>
<feature type="chain" id="PRO_5026262157" description="Proteinase inhibitor I42 chagasin domain-containing protein" evidence="3">
    <location>
        <begin position="19"/>
        <end position="126"/>
    </location>
</feature>
<dbReference type="PANTHER" id="PTHR36530:SF1">
    <property type="entry name" value="AMOEBIASIN-1"/>
    <property type="match status" value="1"/>
</dbReference>
<dbReference type="Proteomes" id="UP000502894">
    <property type="component" value="Chromosome"/>
</dbReference>
<feature type="signal peptide" evidence="3">
    <location>
        <begin position="1"/>
        <end position="18"/>
    </location>
</feature>
<name>A0A6F8T501_9GAMM</name>
<keyword evidence="6" id="KW-1185">Reference proteome</keyword>
<evidence type="ECO:0000259" key="4">
    <source>
        <dbReference type="Pfam" id="PF09394"/>
    </source>
</evidence>
<evidence type="ECO:0000313" key="6">
    <source>
        <dbReference type="Proteomes" id="UP000502894"/>
    </source>
</evidence>
<evidence type="ECO:0000256" key="1">
    <source>
        <dbReference type="ARBA" id="ARBA00022690"/>
    </source>
</evidence>
<dbReference type="InterPro" id="IPR036331">
    <property type="entry name" value="Chagasin-like_sf"/>
</dbReference>
<dbReference type="KEGG" id="lant:TUM19329_15910"/>
<evidence type="ECO:0000313" key="5">
    <source>
        <dbReference type="EMBL" id="BCA95230.1"/>
    </source>
</evidence>
<dbReference type="GO" id="GO:0004869">
    <property type="term" value="F:cysteine-type endopeptidase inhibitor activity"/>
    <property type="evidence" value="ECO:0007669"/>
    <property type="project" value="UniProtKB-KW"/>
</dbReference>
<keyword evidence="1" id="KW-0646">Protease inhibitor</keyword>
<dbReference type="EMBL" id="AP022839">
    <property type="protein sequence ID" value="BCA95230.1"/>
    <property type="molecule type" value="Genomic_DNA"/>
</dbReference>
<dbReference type="InterPro" id="IPR018990">
    <property type="entry name" value="Prot_inh_I42_chagasin"/>
</dbReference>
<evidence type="ECO:0000256" key="3">
    <source>
        <dbReference type="SAM" id="SignalP"/>
    </source>
</evidence>
<feature type="domain" description="Proteinase inhibitor I42 chagasin" evidence="4">
    <location>
        <begin position="32"/>
        <end position="118"/>
    </location>
</feature>
<dbReference type="AlphaFoldDB" id="A0A6F8T501"/>
<keyword evidence="2" id="KW-0789">Thiol protease inhibitor</keyword>
<organism evidence="5 6">
    <name type="scientific">Legionella antarctica</name>
    <dbReference type="NCBI Taxonomy" id="2708020"/>
    <lineage>
        <taxon>Bacteria</taxon>
        <taxon>Pseudomonadati</taxon>
        <taxon>Pseudomonadota</taxon>
        <taxon>Gammaproteobacteria</taxon>
        <taxon>Legionellales</taxon>
        <taxon>Legionellaceae</taxon>
        <taxon>Legionella</taxon>
    </lineage>
</organism>
<dbReference type="SUPFAM" id="SSF141066">
    <property type="entry name" value="ICP-like"/>
    <property type="match status" value="1"/>
</dbReference>
<reference evidence="5" key="1">
    <citation type="journal article" date="2020" name="Microbiol. Resour. Announc.">
        <title>Complete Genome Sequence of Novel Psychrotolerant Legionella Strain TUM19329, Isolated from Antarctic Lake Sediment.</title>
        <authorList>
            <person name="Shimada S."/>
            <person name="Nakai R."/>
            <person name="Aoki K."/>
            <person name="Shimoeda N."/>
            <person name="Ohno G."/>
            <person name="Miyazaki Y."/>
            <person name="Kudoh S."/>
            <person name="Imura S."/>
            <person name="Watanabe K."/>
            <person name="Ishii Y."/>
            <person name="Tateda K."/>
        </authorList>
    </citation>
    <scope>NUCLEOTIDE SEQUENCE [LARGE SCALE GENOMIC DNA]</scope>
    <source>
        <strain evidence="5">TUM19329</strain>
    </source>
</reference>
<dbReference type="PANTHER" id="PTHR36530">
    <property type="entry name" value="INHIBITOR OF CYSTEINE PEPTIDASE"/>
    <property type="match status" value="1"/>
</dbReference>
<sequence length="126" mass="13817">MNILLGCVLMSLSIIVNAGVGDDVTLDVDASQSSFVVQLAANPTTGFQWKVVKFDKKLFSLLSSHYKKPQTNLIGAGGEMFFTFTLNKGKSYPAKTNIVFKYARSWEADNSTVKNVTVNFVKTPKS</sequence>
<dbReference type="Pfam" id="PF09394">
    <property type="entry name" value="Inhibitor_I42"/>
    <property type="match status" value="1"/>
</dbReference>
<dbReference type="RefSeq" id="WP_173236875.1">
    <property type="nucleotide sequence ID" value="NZ_AP022839.1"/>
</dbReference>
<protein>
    <recommendedName>
        <fullName evidence="4">Proteinase inhibitor I42 chagasin domain-containing protein</fullName>
    </recommendedName>
</protein>
<accession>A0A6F8T501</accession>
<gene>
    <name evidence="5" type="ORF">TUM19329_15910</name>
</gene>
<dbReference type="InterPro" id="IPR052781">
    <property type="entry name" value="Cys_protease_inhibitor_I42"/>
</dbReference>
<dbReference type="Gene3D" id="2.60.40.2020">
    <property type="match status" value="1"/>
</dbReference>